<feature type="compositionally biased region" description="Basic residues" evidence="1">
    <location>
        <begin position="1"/>
        <end position="12"/>
    </location>
</feature>
<dbReference type="Proteomes" id="UP001604336">
    <property type="component" value="Unassembled WGS sequence"/>
</dbReference>
<keyword evidence="4" id="KW-1185">Reference proteome</keyword>
<dbReference type="AlphaFoldDB" id="A0ABD1VQS7"/>
<dbReference type="PANTHER" id="PTHR35481:SF1">
    <property type="entry name" value="DNA-DIRECTED RNA POLYMERASE SUBUNIT ALPHA"/>
    <property type="match status" value="1"/>
</dbReference>
<name>A0ABD1VQS7_9LAMI</name>
<evidence type="ECO:0000256" key="1">
    <source>
        <dbReference type="SAM" id="MobiDB-lite"/>
    </source>
</evidence>
<organism evidence="3 4">
    <name type="scientific">Abeliophyllum distichum</name>
    <dbReference type="NCBI Taxonomy" id="126358"/>
    <lineage>
        <taxon>Eukaryota</taxon>
        <taxon>Viridiplantae</taxon>
        <taxon>Streptophyta</taxon>
        <taxon>Embryophyta</taxon>
        <taxon>Tracheophyta</taxon>
        <taxon>Spermatophyta</taxon>
        <taxon>Magnoliopsida</taxon>
        <taxon>eudicotyledons</taxon>
        <taxon>Gunneridae</taxon>
        <taxon>Pentapetalae</taxon>
        <taxon>asterids</taxon>
        <taxon>lamiids</taxon>
        <taxon>Lamiales</taxon>
        <taxon>Oleaceae</taxon>
        <taxon>Forsythieae</taxon>
        <taxon>Abeliophyllum</taxon>
    </lineage>
</organism>
<protein>
    <recommendedName>
        <fullName evidence="2">DUF7903 domain-containing protein</fullName>
    </recommendedName>
</protein>
<gene>
    <name evidence="3" type="ORF">Adt_00693</name>
</gene>
<feature type="domain" description="DUF7903" evidence="2">
    <location>
        <begin position="52"/>
        <end position="403"/>
    </location>
</feature>
<dbReference type="EMBL" id="JBFOLK010000001">
    <property type="protein sequence ID" value="KAL2539715.1"/>
    <property type="molecule type" value="Genomic_DNA"/>
</dbReference>
<dbReference type="PANTHER" id="PTHR35481">
    <property type="entry name" value="DNA-DIRECTED RNA POLYMERASE SUBUNIT ALPHA"/>
    <property type="match status" value="1"/>
</dbReference>
<feature type="compositionally biased region" description="Low complexity" evidence="1">
    <location>
        <begin position="18"/>
        <end position="27"/>
    </location>
</feature>
<dbReference type="InterPro" id="IPR057225">
    <property type="entry name" value="DUF7903"/>
</dbReference>
<evidence type="ECO:0000259" key="2">
    <source>
        <dbReference type="Pfam" id="PF25475"/>
    </source>
</evidence>
<dbReference type="Pfam" id="PF25475">
    <property type="entry name" value="DUF7903"/>
    <property type="match status" value="1"/>
</dbReference>
<feature type="region of interest" description="Disordered" evidence="1">
    <location>
        <begin position="1"/>
        <end position="31"/>
    </location>
</feature>
<sequence>MAYVPPHKRHSRGGAGGPSSSPSPTTPLETVNSNFKRKRNFNSKAIADKGVGKSIVYAENARSKWFAVGLADDTLLPIMTRLEPVSLESYERKSGEKPLTLVLCDHHLKENCEDRRVFLAIPWAFVAGTVKQDLLWSFQQVRENMECCEFEDVKPTLVARFGKILFHGNRSFSLESISGKSVPESTLKQLKKSFYTNVPPSYVEYITNEVVPKIGFDLEGERELYHVKLSDKMRPDSTLSCKCTVTKDSKKLELCKVELNQVRHMVADISCLDKNLDLRLMLRTKRTLIALKDEEIENIKSLIGSANLDSEVKGGLRWPLGKQSSGDQYTVVGVWHTNGKTFRNSSMRLKVRHADRFDFRSSAGEVSREVILKMPGIIPQLHEQTDLAMEMLKENLKLIWTYFLCYDSVT</sequence>
<accession>A0ABD1VQS7</accession>
<reference evidence="4" key="1">
    <citation type="submission" date="2024-07" db="EMBL/GenBank/DDBJ databases">
        <title>Two chromosome-level genome assemblies of Korean endemic species Abeliophyllum distichum and Forsythia ovata (Oleaceae).</title>
        <authorList>
            <person name="Jang H."/>
        </authorList>
    </citation>
    <scope>NUCLEOTIDE SEQUENCE [LARGE SCALE GENOMIC DNA]</scope>
</reference>
<comment type="caution">
    <text evidence="3">The sequence shown here is derived from an EMBL/GenBank/DDBJ whole genome shotgun (WGS) entry which is preliminary data.</text>
</comment>
<evidence type="ECO:0000313" key="3">
    <source>
        <dbReference type="EMBL" id="KAL2539715.1"/>
    </source>
</evidence>
<evidence type="ECO:0000313" key="4">
    <source>
        <dbReference type="Proteomes" id="UP001604336"/>
    </source>
</evidence>
<proteinExistence type="predicted"/>